<dbReference type="InterPro" id="IPR016181">
    <property type="entry name" value="Acyl_CoA_acyltransferase"/>
</dbReference>
<dbReference type="GO" id="GO:0016747">
    <property type="term" value="F:acyltransferase activity, transferring groups other than amino-acyl groups"/>
    <property type="evidence" value="ECO:0007669"/>
    <property type="project" value="InterPro"/>
</dbReference>
<feature type="domain" description="N-acetyltransferase" evidence="1">
    <location>
        <begin position="2"/>
        <end position="148"/>
    </location>
</feature>
<gene>
    <name evidence="2" type="ORF">LPB140_09710</name>
</gene>
<keyword evidence="3" id="KW-1185">Reference proteome</keyword>
<dbReference type="KEGG" id="sphl:LPB140_09710"/>
<dbReference type="Proteomes" id="UP000242561">
    <property type="component" value="Chromosome"/>
</dbReference>
<dbReference type="AlphaFoldDB" id="A0A1L3JCY6"/>
<dbReference type="CDD" id="cd04301">
    <property type="entry name" value="NAT_SF"/>
    <property type="match status" value="1"/>
</dbReference>
<name>A0A1L3JCY6_9SPHN</name>
<evidence type="ECO:0000313" key="3">
    <source>
        <dbReference type="Proteomes" id="UP000242561"/>
    </source>
</evidence>
<dbReference type="Pfam" id="PF13527">
    <property type="entry name" value="Acetyltransf_9"/>
    <property type="match status" value="1"/>
</dbReference>
<dbReference type="PROSITE" id="PS51186">
    <property type="entry name" value="GNAT"/>
    <property type="match status" value="1"/>
</dbReference>
<dbReference type="InterPro" id="IPR000182">
    <property type="entry name" value="GNAT_dom"/>
</dbReference>
<reference evidence="2 3" key="1">
    <citation type="submission" date="2016-11" db="EMBL/GenBank/DDBJ databases">
        <title>Sphingorhabdus sp. LPB0140, isolated from marine environment.</title>
        <authorList>
            <person name="Kim E."/>
            <person name="Yi H."/>
        </authorList>
    </citation>
    <scope>NUCLEOTIDE SEQUENCE [LARGE SCALE GENOMIC DNA]</scope>
    <source>
        <strain evidence="2 3">LPB0140</strain>
    </source>
</reference>
<dbReference type="Gene3D" id="3.40.630.30">
    <property type="match status" value="1"/>
</dbReference>
<sequence>MMTFCPIDKIDSKEIEDLLDQAFGEDRHERTAYKLRDGALMIDNLSFALTDDDILLGILQCWTVQLLDENGASHPLILVGPVGVAAKYQNMGHGRAMLNEMINRADNMDYPPMMLIGDAPYYAPFGFTAAQTGAWALPGPFERARLLCRNVAHVKLPQNGHIAPMAKIAASPR</sequence>
<dbReference type="EMBL" id="CP018154">
    <property type="protein sequence ID" value="APG63017.1"/>
    <property type="molecule type" value="Genomic_DNA"/>
</dbReference>
<dbReference type="SUPFAM" id="SSF55729">
    <property type="entry name" value="Acyl-CoA N-acyltransferases (Nat)"/>
    <property type="match status" value="1"/>
</dbReference>
<proteinExistence type="predicted"/>
<accession>A0A1L3JCY6</accession>
<organism evidence="2 3">
    <name type="scientific">Sphingorhabdus lutea</name>
    <dbReference type="NCBI Taxonomy" id="1913578"/>
    <lineage>
        <taxon>Bacteria</taxon>
        <taxon>Pseudomonadati</taxon>
        <taxon>Pseudomonadota</taxon>
        <taxon>Alphaproteobacteria</taxon>
        <taxon>Sphingomonadales</taxon>
        <taxon>Sphingomonadaceae</taxon>
        <taxon>Sphingorhabdus</taxon>
    </lineage>
</organism>
<evidence type="ECO:0000259" key="1">
    <source>
        <dbReference type="PROSITE" id="PS51186"/>
    </source>
</evidence>
<protein>
    <recommendedName>
        <fullName evidence="1">N-acetyltransferase domain-containing protein</fullName>
    </recommendedName>
</protein>
<evidence type="ECO:0000313" key="2">
    <source>
        <dbReference type="EMBL" id="APG63017.1"/>
    </source>
</evidence>
<dbReference type="STRING" id="1913578.LPB140_09710"/>